<feature type="compositionally biased region" description="Low complexity" evidence="1">
    <location>
        <begin position="104"/>
        <end position="121"/>
    </location>
</feature>
<dbReference type="Proteomes" id="UP001342418">
    <property type="component" value="Chromosome"/>
</dbReference>
<accession>A0ABY5MKH6</accession>
<keyword evidence="3" id="KW-1185">Reference proteome</keyword>
<gene>
    <name evidence="2" type="ORF">NTH_02982</name>
</gene>
<protein>
    <recommendedName>
        <fullName evidence="4">DUF2946 domain-containing protein</fullName>
    </recommendedName>
</protein>
<evidence type="ECO:0008006" key="4">
    <source>
        <dbReference type="Google" id="ProtNLM"/>
    </source>
</evidence>
<evidence type="ECO:0000313" key="3">
    <source>
        <dbReference type="Proteomes" id="UP001342418"/>
    </source>
</evidence>
<evidence type="ECO:0000256" key="1">
    <source>
        <dbReference type="SAM" id="MobiDB-lite"/>
    </source>
</evidence>
<proteinExistence type="predicted"/>
<reference evidence="2 3" key="1">
    <citation type="submission" date="2018-07" db="EMBL/GenBank/DDBJ databases">
        <title>Genome sequence of Nitratireductor thuwali#1536.</title>
        <authorList>
            <person name="Michoud G."/>
            <person name="Merlino G."/>
            <person name="Sefrji F.O."/>
            <person name="Daffonchio D."/>
        </authorList>
    </citation>
    <scope>NUCLEOTIDE SEQUENCE [LARGE SCALE GENOMIC DNA]</scope>
    <source>
        <strain evidence="3">Nit1536</strain>
    </source>
</reference>
<sequence>MSKARRQPGWFATLRRDRALFAALAVLLLFAGTLQPLAAAKAARFAGLDILCNPLNMADKPEHGRGGPECPLCPAGHLCATGMGMDARADAPMSVADRPGARLPAPARGHAAEGASAGAPPSIRGPPFST</sequence>
<evidence type="ECO:0000313" key="2">
    <source>
        <dbReference type="EMBL" id="UUP18499.1"/>
    </source>
</evidence>
<dbReference type="EMBL" id="CP030941">
    <property type="protein sequence ID" value="UUP18499.1"/>
    <property type="molecule type" value="Genomic_DNA"/>
</dbReference>
<dbReference type="RefSeq" id="WP_338530728.1">
    <property type="nucleotide sequence ID" value="NZ_CP030941.1"/>
</dbReference>
<feature type="region of interest" description="Disordered" evidence="1">
    <location>
        <begin position="95"/>
        <end position="130"/>
    </location>
</feature>
<name>A0ABY5MKH6_9HYPH</name>
<organism evidence="2 3">
    <name type="scientific">Nitratireductor thuwali</name>
    <dbReference type="NCBI Taxonomy" id="2267699"/>
    <lineage>
        <taxon>Bacteria</taxon>
        <taxon>Pseudomonadati</taxon>
        <taxon>Pseudomonadota</taxon>
        <taxon>Alphaproteobacteria</taxon>
        <taxon>Hyphomicrobiales</taxon>
        <taxon>Phyllobacteriaceae</taxon>
        <taxon>Nitratireductor</taxon>
    </lineage>
</organism>